<feature type="compositionally biased region" description="Basic and acidic residues" evidence="1">
    <location>
        <begin position="178"/>
        <end position="190"/>
    </location>
</feature>
<comment type="caution">
    <text evidence="2">The sequence shown here is derived from an EMBL/GenBank/DDBJ whole genome shotgun (WGS) entry which is preliminary data.</text>
</comment>
<accession>A0A7J6TVI1</accession>
<keyword evidence="4" id="KW-1185">Reference proteome</keyword>
<evidence type="ECO:0000313" key="4">
    <source>
        <dbReference type="Proteomes" id="UP000553632"/>
    </source>
</evidence>
<dbReference type="AlphaFoldDB" id="A0A7J6TVI1"/>
<proteinExistence type="predicted"/>
<dbReference type="Proteomes" id="UP000553632">
    <property type="component" value="Unassembled WGS sequence"/>
</dbReference>
<dbReference type="Proteomes" id="UP000574390">
    <property type="component" value="Unassembled WGS sequence"/>
</dbReference>
<name>A0A7J6TVI1_PEROL</name>
<feature type="region of interest" description="Disordered" evidence="1">
    <location>
        <begin position="178"/>
        <end position="200"/>
    </location>
</feature>
<reference evidence="4 5" key="1">
    <citation type="submission" date="2020-04" db="EMBL/GenBank/DDBJ databases">
        <title>Perkinsus olseni comparative genomics.</title>
        <authorList>
            <person name="Bogema D.R."/>
        </authorList>
    </citation>
    <scope>NUCLEOTIDE SEQUENCE [LARGE SCALE GENOMIC DNA]</scope>
    <source>
        <strain evidence="2">ATCC PRA-205</strain>
        <strain evidence="3 4">ATCC PRA-207</strain>
    </source>
</reference>
<feature type="compositionally biased region" description="Polar residues" evidence="1">
    <location>
        <begin position="191"/>
        <end position="200"/>
    </location>
</feature>
<gene>
    <name evidence="2" type="ORF">FOZ62_005548</name>
    <name evidence="3" type="ORF">FOZ63_030755</name>
</gene>
<protein>
    <submittedName>
        <fullName evidence="2">Uncharacterized protein</fullName>
    </submittedName>
</protein>
<sequence length="200" mass="21246">MIIPCAFDELRGIIRYHGAGHKPAAAGLAFIDADKTMVDYVGPRSCELVVACAIGILAHYVLPCKGKHGRQLCVGSVTSRTVVNEELVALGLPRDCLTPGAVVAMQVITLDSEGGGVYCSAEENPEIFERFCSEGGRVIIYSEVGEVWSVVFKMYYNLDRIQSSAGCVISGEGNGTIEAEKATDDHDASRDSTSSGHAST</sequence>
<evidence type="ECO:0000313" key="3">
    <source>
        <dbReference type="EMBL" id="KAF4754231.1"/>
    </source>
</evidence>
<evidence type="ECO:0000313" key="5">
    <source>
        <dbReference type="Proteomes" id="UP000574390"/>
    </source>
</evidence>
<organism evidence="2 5">
    <name type="scientific">Perkinsus olseni</name>
    <name type="common">Perkinsus atlanticus</name>
    <dbReference type="NCBI Taxonomy" id="32597"/>
    <lineage>
        <taxon>Eukaryota</taxon>
        <taxon>Sar</taxon>
        <taxon>Alveolata</taxon>
        <taxon>Perkinsozoa</taxon>
        <taxon>Perkinsea</taxon>
        <taxon>Perkinsida</taxon>
        <taxon>Perkinsidae</taxon>
        <taxon>Perkinsus</taxon>
    </lineage>
</organism>
<dbReference type="EMBL" id="JABANO010005014">
    <property type="protein sequence ID" value="KAF4754231.1"/>
    <property type="molecule type" value="Genomic_DNA"/>
</dbReference>
<evidence type="ECO:0000256" key="1">
    <source>
        <dbReference type="SAM" id="MobiDB-lite"/>
    </source>
</evidence>
<dbReference type="EMBL" id="JABANM010004427">
    <property type="protein sequence ID" value="KAF4749263.1"/>
    <property type="molecule type" value="Genomic_DNA"/>
</dbReference>
<evidence type="ECO:0000313" key="2">
    <source>
        <dbReference type="EMBL" id="KAF4749263.1"/>
    </source>
</evidence>